<organism evidence="1 2">
    <name type="scientific">Legionella santicrucis</name>
    <dbReference type="NCBI Taxonomy" id="45074"/>
    <lineage>
        <taxon>Bacteria</taxon>
        <taxon>Pseudomonadati</taxon>
        <taxon>Pseudomonadota</taxon>
        <taxon>Gammaproteobacteria</taxon>
        <taxon>Legionellales</taxon>
        <taxon>Legionellaceae</taxon>
        <taxon>Legionella</taxon>
    </lineage>
</organism>
<dbReference type="Proteomes" id="UP000054703">
    <property type="component" value="Unassembled WGS sequence"/>
</dbReference>
<evidence type="ECO:0000313" key="1">
    <source>
        <dbReference type="EMBL" id="KTD53256.1"/>
    </source>
</evidence>
<protein>
    <submittedName>
        <fullName evidence="1">Uncharacterized protein</fullName>
    </submittedName>
</protein>
<dbReference type="STRING" id="45074.Lsan_3666"/>
<dbReference type="AlphaFoldDB" id="A0A0W0Y8K8"/>
<reference evidence="1 2" key="1">
    <citation type="submission" date="2015-11" db="EMBL/GenBank/DDBJ databases">
        <title>Genomic analysis of 38 Legionella species identifies large and diverse effector repertoires.</title>
        <authorList>
            <person name="Burstein D."/>
            <person name="Amaro F."/>
            <person name="Zusman T."/>
            <person name="Lifshitz Z."/>
            <person name="Cohen O."/>
            <person name="Gilbert J.A."/>
            <person name="Pupko T."/>
            <person name="Shuman H.A."/>
            <person name="Segal G."/>
        </authorList>
    </citation>
    <scope>NUCLEOTIDE SEQUENCE [LARGE SCALE GENOMIC DNA]</scope>
    <source>
        <strain evidence="1 2">SC-63-C7</strain>
    </source>
</reference>
<dbReference type="EMBL" id="LNYU01000091">
    <property type="protein sequence ID" value="KTD53256.1"/>
    <property type="molecule type" value="Genomic_DNA"/>
</dbReference>
<accession>A0A0W0Y8K8</accession>
<name>A0A0W0Y8K8_9GAMM</name>
<evidence type="ECO:0000313" key="2">
    <source>
        <dbReference type="Proteomes" id="UP000054703"/>
    </source>
</evidence>
<comment type="caution">
    <text evidence="1">The sequence shown here is derived from an EMBL/GenBank/DDBJ whole genome shotgun (WGS) entry which is preliminary data.</text>
</comment>
<dbReference type="PATRIC" id="fig|45074.5.peg.3940"/>
<dbReference type="RefSeq" id="WP_237762206.1">
    <property type="nucleotide sequence ID" value="NZ_CAAAIH010000001.1"/>
</dbReference>
<proteinExistence type="predicted"/>
<keyword evidence="2" id="KW-1185">Reference proteome</keyword>
<gene>
    <name evidence="1" type="ORF">Lsan_3666</name>
</gene>
<sequence length="120" mass="13995">MFDKISTSSQSHDISLRFCAKCLKKFCPDTEQINSDTVRFIVPTLDALFRNHFAYIELPKKMVDVIYHIEEHTSVDLSEIAEVLHVELGDLPSCEREEEIKSFYSYSTESNFHFTKQLKI</sequence>